<evidence type="ECO:0000313" key="1">
    <source>
        <dbReference type="EMBL" id="QHU15343.1"/>
    </source>
</evidence>
<reference evidence="1" key="1">
    <citation type="journal article" date="2020" name="Nature">
        <title>Giant virus diversity and host interactions through global metagenomics.</title>
        <authorList>
            <person name="Schulz F."/>
            <person name="Roux S."/>
            <person name="Paez-Espino D."/>
            <person name="Jungbluth S."/>
            <person name="Walsh D.A."/>
            <person name="Denef V.J."/>
            <person name="McMahon K.D."/>
            <person name="Konstantinidis K.T."/>
            <person name="Eloe-Fadrosh E.A."/>
            <person name="Kyrpides N.C."/>
            <person name="Woyke T."/>
        </authorList>
    </citation>
    <scope>NUCLEOTIDE SEQUENCE</scope>
    <source>
        <strain evidence="1">GVMAG-S-1103017-68</strain>
    </source>
</reference>
<proteinExistence type="predicted"/>
<sequence length="109" mass="11663">MEGCGEHRSLANLREVDKAWRKAHVLAVMEKGLSLNPDQDGAVSVERRKLMQSLMECRAEDIRNLGYNCGVEVTARGRGLCCCGGRPARPAAPILSVTAASVPAMAAVL</sequence>
<name>A0A6C0KD70_9ZZZZ</name>
<protein>
    <submittedName>
        <fullName evidence="1">Uncharacterized protein</fullName>
    </submittedName>
</protein>
<dbReference type="AlphaFoldDB" id="A0A6C0KD70"/>
<organism evidence="1">
    <name type="scientific">viral metagenome</name>
    <dbReference type="NCBI Taxonomy" id="1070528"/>
    <lineage>
        <taxon>unclassified sequences</taxon>
        <taxon>metagenomes</taxon>
        <taxon>organismal metagenomes</taxon>
    </lineage>
</organism>
<dbReference type="EMBL" id="MN740855">
    <property type="protein sequence ID" value="QHU15343.1"/>
    <property type="molecule type" value="Genomic_DNA"/>
</dbReference>
<accession>A0A6C0KD70</accession>